<name>A0ABU8NYX7_9CORY</name>
<gene>
    <name evidence="2" type="ORF">V5S96_07600</name>
</gene>
<accession>A0ABU8NYX7</accession>
<reference evidence="2 3" key="1">
    <citation type="submission" date="2024-02" db="EMBL/GenBank/DDBJ databases">
        <title>Whole genome sequencing and characterization of Corynebacterium isolated from the ocular surface of dry eye disease sufferers.</title>
        <authorList>
            <person name="Naqvi M."/>
        </authorList>
    </citation>
    <scope>NUCLEOTIDE SEQUENCE [LARGE SCALE GENOMIC DNA]</scope>
    <source>
        <strain evidence="2 3">PCRF</strain>
    </source>
</reference>
<keyword evidence="3" id="KW-1185">Reference proteome</keyword>
<proteinExistence type="predicted"/>
<organism evidence="2 3">
    <name type="scientific">Corynebacterium mastitidis</name>
    <dbReference type="NCBI Taxonomy" id="161890"/>
    <lineage>
        <taxon>Bacteria</taxon>
        <taxon>Bacillati</taxon>
        <taxon>Actinomycetota</taxon>
        <taxon>Actinomycetes</taxon>
        <taxon>Mycobacteriales</taxon>
        <taxon>Corynebacteriaceae</taxon>
        <taxon>Corynebacterium</taxon>
    </lineage>
</organism>
<dbReference type="Proteomes" id="UP001359781">
    <property type="component" value="Unassembled WGS sequence"/>
</dbReference>
<sequence length="68" mass="7675">MRNAMIAATVVGVGAVLIMLLIAVQSHFNRKEINELVDRAHERGLSYELVVHNEWTWSYSFSTSEPGE</sequence>
<keyword evidence="1" id="KW-0812">Transmembrane</keyword>
<dbReference type="EMBL" id="JBAHVJ010000007">
    <property type="protein sequence ID" value="MEJ4100216.1"/>
    <property type="molecule type" value="Genomic_DNA"/>
</dbReference>
<keyword evidence="1" id="KW-0472">Membrane</keyword>
<keyword evidence="1" id="KW-1133">Transmembrane helix</keyword>
<evidence type="ECO:0000313" key="2">
    <source>
        <dbReference type="EMBL" id="MEJ4100216.1"/>
    </source>
</evidence>
<feature type="transmembrane region" description="Helical" evidence="1">
    <location>
        <begin position="6"/>
        <end position="24"/>
    </location>
</feature>
<comment type="caution">
    <text evidence="2">The sequence shown here is derived from an EMBL/GenBank/DDBJ whole genome shotgun (WGS) entry which is preliminary data.</text>
</comment>
<evidence type="ECO:0000313" key="3">
    <source>
        <dbReference type="Proteomes" id="UP001359781"/>
    </source>
</evidence>
<evidence type="ECO:0000256" key="1">
    <source>
        <dbReference type="SAM" id="Phobius"/>
    </source>
</evidence>
<protein>
    <submittedName>
        <fullName evidence="2">Uncharacterized protein</fullName>
    </submittedName>
</protein>
<dbReference type="RefSeq" id="WP_337890547.1">
    <property type="nucleotide sequence ID" value="NZ_JBAHVI010000007.1"/>
</dbReference>